<accession>A0A183TUU5</accession>
<dbReference type="Proteomes" id="UP000050794">
    <property type="component" value="Unassembled WGS sequence"/>
</dbReference>
<evidence type="ECO:0000313" key="2">
    <source>
        <dbReference type="Proteomes" id="UP000050794"/>
    </source>
</evidence>
<name>A0A183TUU5_TOXCA</name>
<reference evidence="1 2" key="2">
    <citation type="submission" date="2018-11" db="EMBL/GenBank/DDBJ databases">
        <authorList>
            <consortium name="Pathogen Informatics"/>
        </authorList>
    </citation>
    <scope>NUCLEOTIDE SEQUENCE [LARGE SCALE GENOMIC DNA]</scope>
</reference>
<organism evidence="2 3">
    <name type="scientific">Toxocara canis</name>
    <name type="common">Canine roundworm</name>
    <dbReference type="NCBI Taxonomy" id="6265"/>
    <lineage>
        <taxon>Eukaryota</taxon>
        <taxon>Metazoa</taxon>
        <taxon>Ecdysozoa</taxon>
        <taxon>Nematoda</taxon>
        <taxon>Chromadorea</taxon>
        <taxon>Rhabditida</taxon>
        <taxon>Spirurina</taxon>
        <taxon>Ascaridomorpha</taxon>
        <taxon>Ascaridoidea</taxon>
        <taxon>Toxocaridae</taxon>
        <taxon>Toxocara</taxon>
    </lineage>
</organism>
<dbReference type="WBParaSite" id="TCNE_0000001401-mRNA-1">
    <property type="protein sequence ID" value="TCNE_0000001401-mRNA-1"/>
    <property type="gene ID" value="TCNE_0000001401"/>
</dbReference>
<protein>
    <submittedName>
        <fullName evidence="3">DinB_2 domain-containing protein</fullName>
    </submittedName>
</protein>
<gene>
    <name evidence="1" type="ORF">TCNE_LOCUS15</name>
</gene>
<evidence type="ECO:0000313" key="1">
    <source>
        <dbReference type="EMBL" id="VDM23389.1"/>
    </source>
</evidence>
<proteinExistence type="predicted"/>
<dbReference type="AlphaFoldDB" id="A0A183TUU5"/>
<keyword evidence="2" id="KW-1185">Reference proteome</keyword>
<reference evidence="3" key="1">
    <citation type="submission" date="2016-06" db="UniProtKB">
        <authorList>
            <consortium name="WormBaseParasite"/>
        </authorList>
    </citation>
    <scope>IDENTIFICATION</scope>
</reference>
<dbReference type="EMBL" id="UYWY01000005">
    <property type="protein sequence ID" value="VDM23389.1"/>
    <property type="molecule type" value="Genomic_DNA"/>
</dbReference>
<sequence length="133" mass="14969">MDFHVVLVVSIFPCNPIVDLVANAVELSKAHAGFTDDPLGLDVRTLLWVIHHCERYLVYGRSIIQEQSKPLRDLRSSLPADIWSPVEKRYGKPLAIVLRPQLCQIRRGDISYVGMSLSVEARGAHGRSRRPVD</sequence>
<evidence type="ECO:0000313" key="3">
    <source>
        <dbReference type="WBParaSite" id="TCNE_0000001401-mRNA-1"/>
    </source>
</evidence>